<dbReference type="EMBL" id="CALNXK010000074">
    <property type="protein sequence ID" value="CAH3144857.1"/>
    <property type="molecule type" value="Genomic_DNA"/>
</dbReference>
<dbReference type="Proteomes" id="UP001159405">
    <property type="component" value="Unassembled WGS sequence"/>
</dbReference>
<dbReference type="SUPFAM" id="SSF81593">
    <property type="entry name" value="Nucleotidyltransferase substrate binding subunit/domain"/>
    <property type="match status" value="1"/>
</dbReference>
<reference evidence="2 3" key="1">
    <citation type="submission" date="2022-05" db="EMBL/GenBank/DDBJ databases">
        <authorList>
            <consortium name="Genoscope - CEA"/>
            <person name="William W."/>
        </authorList>
    </citation>
    <scope>NUCLEOTIDE SEQUENCE [LARGE SCALE GENOMIC DNA]</scope>
</reference>
<dbReference type="InterPro" id="IPR036869">
    <property type="entry name" value="J_dom_sf"/>
</dbReference>
<dbReference type="NCBIfam" id="NF047352">
    <property type="entry name" value="P_loop_sacsin"/>
    <property type="match status" value="5"/>
</dbReference>
<proteinExistence type="predicted"/>
<dbReference type="PANTHER" id="PTHR15600:SF42">
    <property type="entry name" value="SACSIN"/>
    <property type="match status" value="1"/>
</dbReference>
<keyword evidence="3" id="KW-1185">Reference proteome</keyword>
<protein>
    <recommendedName>
        <fullName evidence="1">HEPN domain-containing protein</fullName>
    </recommendedName>
</protein>
<organism evidence="2 3">
    <name type="scientific">Porites lobata</name>
    <dbReference type="NCBI Taxonomy" id="104759"/>
    <lineage>
        <taxon>Eukaryota</taxon>
        <taxon>Metazoa</taxon>
        <taxon>Cnidaria</taxon>
        <taxon>Anthozoa</taxon>
        <taxon>Hexacorallia</taxon>
        <taxon>Scleractinia</taxon>
        <taxon>Fungiina</taxon>
        <taxon>Poritidae</taxon>
        <taxon>Porites</taxon>
    </lineage>
</organism>
<gene>
    <name evidence="2" type="ORF">PLOB_00044170</name>
</gene>
<dbReference type="SUPFAM" id="SSF55874">
    <property type="entry name" value="ATPase domain of HSP90 chaperone/DNA topoisomerase II/histidine kinase"/>
    <property type="match status" value="5"/>
</dbReference>
<sequence length="5827" mass="663112">ILVNEDDEGFNLIQPTLIQQLKTILDQYPDDGQILKELIQNAEDARATQVKFLHDLHSYGTEKLHSEGLAQFQGPALYAYNNAKFTPDDWKGIRMLCDSIKVKDPMKVGRFGLGFKSVFHITDLPSILSGSQIGVIDPHEEFFTKGRNRRTGYSWRMKNDRHIMENIPDQFAPYKGIFDCTDDVFSRGWYNGTLFRFPLRHRPSELSPTLYSAEKVHTLFEGFMADAHLILLFLQHLESIELYVREKHDNQPRKTFQVRITDESLRLVREKREEFHNKISTGSLLPHPVQVTYPITVDTVHFSHGSETTKSHSFLVTNYFCGEEISSDFQTLAKDQSLSYLPLVGVAMALPASPSEPTPEIQGHVFCVLPLPVQKTSLTGLPVHVNGFFALSQNRRYIKSPNAEQEDQELTDKSLLWNRCLLKEALPKAYATMLLEAINEKSYNIQEETVYRAWPNIDAIDQKWKRLQNPLLEILCSANVVYTKANGGKWLKVEDAVLDRLDEHQPKDLLISVLLNGHQNVATLPDYVLKAFTSVSKKPFIKEITPMLVRQILKENLSSYRNHGRMEKLKLLAFILNCIDENFADLVGLELLPVSSGAFKCFSSPSNCDEAIYVCSPDHPRKMFPCLDHQFLDQNLDQNLLEMMEKAARKGCTQLKLLCKEDMASLLSNSLPPEWSQGETILWYHRSDCCNHPGLGWLELVWNYLRVNFATNDELRGFTGLPLIPHDMSQEPISLARLQQPSKIVLKSLYDESFDETLIQSLKDLGLVIIQECPSYLTLHPAVINAFIYPPSPHGVLKALSACSSVVESNKHSLTDEGKRSLRKFFSKESTLEPQAKQLLRTLPVFETLNKSFLSAEEDVCAAPPEDSYPVAPRRVLIDVTHDDSKRLAHLLDIRCLSPIEFFLEVIFPDVRGGNYSNGEIDRIMGFVMERFQVYASEDARFEEALTNLPFVPSENRRERAMDLFDPGVELLKRMLAEEDVFPVGEQYTNPTALVVLKKLGLKSEKEISADDLYRSARKISQMPNLEEAKRKSATILSYLDSYSTKLQQTVSGVTLTQLLRDVPWVSEVNERPFGVPVNLYSTEETSKAHFYKPTEVTSEDKVNLIGTMKPIVRVDSSSQLAKCFGWDKMPDALDVVQHLRTVVTHYTQDKKPYYISVVNDIYSFLDQTANIEVIKEALQGIENSIWIWNGDGFSSPDVVLASRPPIDLTPYICSLPSEVLQFSNLFSKFGMREHCDALLFVQVLQLIKQKYESGHEYPSTEVKRDLQLSTDILNEIKPNVGEQLPSEIQEKVLIPTHVEGDSYVRLAPIKDCMYCDHEWLEDGIPVEEENQCFFVHQNISNSTAELFQVRTLRNQLLEADEIGDEFGQEEKLTRRLNKLLEEYTDGFSVPKELIQNADDAGATEVRFLYDERTNEDSMACLIDEGMKECQGPALWVYNNAEFRDDDFENITKLNGGTKRQETEKIGKFGLGFNTVYNLTDVPMFLSRNYFVIFDPNTFYLGKAITNKSKPGIKIDVNKNPERKRRLRNQFKPFNGIFGCDLLLNKKDNSFQGTLFRFPLRTKRQAVRSEIKQDYYGHNQMRELLEIFVSGAKTLLLFTQNVCQVSIFHLPRDSTELTQPKLMFEVTKALSHSGIMRELSVPMKLPIHQSNVSTDDLHLLKQCNFLRASSQVLKHIEDMKETNDYLLRSAITVNIKATLTECGRLFFEDKISLHNSSEVWFVASSMGKGQAIQFSVNDKSLLPAAAVAVKLLPQESEKFVPEPVVSHAAGSKSHHNGSVFCYLPLPIHSGLPVHINGTFAVASNRRHLKQKTEDDKACAEVEWNNVLLKDSVCSAYLDLLEDMKSTATTYCFHSLWPRACDIEPYFEPLARSFYQKVASEGYSLFSDGDTWVGINQVVFLEPYFRRDQRVGDISVAVLQKMVTEQEVVIDLPAEIVQSFIDYGLGEKIQLKAYDRSRFFRELFFPNIGSVPADKRDELILFALDDSNGEFDELIKSYACIPASPNGKILKRPMDLVHPNKSTASLFHSEDERFPFGTIETFLDSVRLAKLEQLGMKTEKGITADDLYHSANNIPRMVKSSEAKQKSENIMTFLDSNPIILQQNVSGEPLALLLRDIPWISVMEETPFVYLKIVKSRSTSPQRGHKKDKVNLVGTVKPTVRVDSSSHLAKYARCIGRGATFENRGQSLYPGREAILHFNCQDIYSFLDQAADPEAIEGALEELKTRTGFGMGMAPIDLTCSSVHPSEVVQFSNLFSKFGMSSHCDALFLVQILHVIKKKYESGLRYQTSDVKRDLQLCTDILNEIKPDVGKQLALEIQEKVLIPTHVEGDSYVRLAPVKDCMYCDHEWMEDSTPVDEERYFFVHPNIPNSTAELLQVCTLRNQLLEADEIGDEFGQEEKLTCRLNRLLEEYTDGFSVPKELIQNADDAGATEVRFLYDERANEDAMTCLIDEGMKECQGPALWVFNDAKFKDEDFRNITKLNGSSKEQDNEKIGKFGLGFNTVYNLTDVPMFLSRNYFVIFDPNTFYLGKAITNKSKPGIKIDVNKNPERKRRLRNQFKPFNGIFGCDLLLNKKDNSFQGTLFRFPLRTKRQAVRSEIKQDYYGHNQMRELLEIFVRGAKTLLLFTQNVRQVSIFHLPRDSTELTQPKLMFQILHVIKKKYESGLRYPTSDVKRDLQLCADILNEIKPDVGKNLALEIQEKVLIPTHVEGDSYVRLAPVKDCMYCDHEWIEDSTPVDEERDYFFVHPNIPNSTAELLQVRTLRNQLLEADEIGDEFGQEEKLTCRLNRLLEEYTDGFSVPKELIQNADDAGATEVRFLYDERANEDAMTCLIDEGMKECQGPALWVYNDAEFKDEDFRNIIKLNGSSKEQENEKIGKFGLGFNTVYNLTDVPMFLSRNHFVIFDPNTFYLGKAIKNKSKPGIKIDVNKNPERKRRFRNQFKPFNGIFGCDLRMNKADNSFPGTLFRFPLRTKAQAVRSEIKQVHYDNNQMKELLEIFVRGAKKLLLFTQNVRQVSIFHLLGESSEPTQPTLMFQVTKSLSQTGICRELSFPLTLPSRLGHLSKDEQYLLKQSNFLRASSEVAKHTGDSKATRNDLLRSAFTFNITTNVTESGRCFFEDRSPLESIAEVWFIASSMGKGQAMQYSLNDRGLLPAAAVAVQLITQENEKFAPKPVVRHATGGKSHHNGTVFCYLPLPIHSGLPVHINGAFAVASNRRDLKQKTEDDKACAGVEWNDVLFTDCVCAAYLDLLEDLKSRATMYSFHTLWPREYDMEPCCEPLVHSFYQHVASGGYSLFSDGNRWVDISQVVCLDPYFRQDKDVGGISFAVLQMLVSKDKVVIDLPVDIFQSFVKYGLEEHIRLKTYDKGRFLREPFFPNILSIPQDMRDKLVLNALDDTKGQFDELIATHACIPASPRGKTLKCPAELIHPKKATASLFQIEDEKFPFGTDDTFLDCVRLTKLEQLGMVADDPPWGMFEERAKSVGILNEESSKGALERAKALISLLERKLYPGAESQVPEGVQENLLQIKFLPVSTKPEHFPLFWKGGDLRPEKRAKLLSPEEAFVESTMYLVCCSEPLVDGNIYISSSVKKFLHLDKKATVKHIITQLDMASCANDDLNSVQFEQVKTICVEAYKYLQAALNENQIDENEVRGIFEEKKFILAGREFVDTKHVAFELPVDCRPYLHKLPEDLAKQFGNLMRSVGVRQVYEASDFLSSLEQIKRTFGDAVLEKKILQAAVHLACQLGKCLTDCCASDGKQQTVYLPDSQGIMRPVSKLCIKDCLWISDEKDVHYAESMIPHQICLKLGVKTRRAEALSRCAAGISFGQKEKLTNRLQGLLQAYPCEKEILKELLQNADDAEATEICFIKDPRQHPDERVFEDSWKPLQGPALCVFNNKPFTKADIKGIQNLGEGSKGSDPNKTGQYGVGFNAVYHLTDVPSFASCGDEIGDVLCVFDPNCKYVPGATQWEPGRMFRETTKLRDDFADVFSCYNEDHFSLRNATMFRFPLRTEEMAKDSEISNSPVTLETLEGMMESLKTELFEVLLFVNSVKKITMCDIDDNGQVVNSYFVKAEMSEEDCLERQAFATYVKQIGRSFKENPERSPIQAQVKKCSYVLTLKDSLENEEKWLIIQQIGFENHVKKSIIDAYKSNDLGMLPRGGVACLLERKSALAQRTEEKKKVYCFLPLPIETDLPLHINGHFALDHEARRSLDSTGGYKTEWNNFLLNDVIASCYVTLLDKVRRFYSLPVSQSPNEISLSRCKDELAKQIKEYEKLFPCAISRNQYWATLVTSVYHGMDQLRLRLLPVLRCDTTNGSTPNSQLAWLPLTGDGKEQAFFNNLAECDCFTPNFKRPFDEKETKCKIKEKALFENILLKTGFNLVAFSMSICKAAHECGVKVSIVSPSAVMEFYKSFCAEIPLCSIGSLFVDVRDTPFKDVQTVVTVLKYCKENESFIENLPGLPLLVTQDNHLHPFNVTNRKFLSRHHHILPQCQEMFVHDHIRTHILGDAKSLDASVFKHFDVESFAANLHRALPQEYLTNSQYVKWNPEQVAAPNGDWVYRVWRFLDEQVENVLREELNKETKMASHIKITHKSTIQLTQLREEKETQIIRTVLEPLSKCSILPCTETTSLPTSSQGNASGVVAEHYLVPLSLADSVLDFTSLDTTSKFLVEALRKLSLPELNRAVLSSTVTWGLPSRLVATINSPKFLLLALCQKIKRKPNSLHGRLSSSECRTILEHFSNSVKDLDEGDILALRKLPLYEATHGGQVSLDNKRVCVVPVEVPHDGMGVLESVGDFIFLKSWSHLSALYEFMKFESVSSVDVYCKFILKYFSLFPSKARLVHLKHIRDGMLTQTFAKEVDKQRLLSCLENAEIIPSSRGNLVKASSFYDPEHEVFKCMLSDDMFPSEPFNAREWLPFLKTIGLIHEVSQDLFKTFALKIAHEGNTQPTKETEDKSKILVAHMLRRNNVVDQGLLQAIRDIRFVPSAPVKQNLQAIHRPYCKRDDGKATYISFRGSVLAKHAKIVWTTAGLLPQWADPKEYQYLIHAPDWSNTEHYCNAITAQLGILAEPTVELVTPHCQNVSFQLEKENDQDLPEEQIMRRMKIMIKIYRFLEVKATSDSFARDRLKHTPCIVVEEGRRLVRVEQVVIELNREFEIQPFLYGLPAELVQCKGLFQYLGCASVAKVSHFAMVLDMLKKKCKEKPLDPNEKMCALKAERGIFETLQDHSDDGHSFSSLNLPATCPLIKKDEGPSLPVVLPKSTEILFDDAPFYHERIKKFDQLFLVDLSWSNVRCKKGLNYKDLIMLLPPAVRPEMLSSAVIEQFSDSSERGESFDLGAAGLLKRSVHSPQFCRGIIRLIRHASRENQEKVDESVVATIKNRLQSIEIHGMSKIVTQLLYKGITIPGSEMERPYFLEKVSKSGEEIWNVYVNAVDDAQKTSSAIALTLAKVISEACKGLLRYAAMFIPTMLQSQPEEISSFLDMMKIHQDDSYDGEKGQILPQPGSYIPIAEQHLLNASFSYFKPGEYVGYEVDDPSLQLKDGDATYIYAEIASAALVPSFNQGTNMDSKHEILKEITKTLEEAWRLPEDRRRQVVKRLFFFWHPDKNPGNEEFCTEVFQHIKNEIERLEREGWGRSERERSESSHYGGSYGAFFGFWGTRAREYSSHRREYQETYHRHYGTWGHGTRTWEVPPSFCETNPQPGQARRWFRQAEADLNAVVNDVHTGNASYEWACFKCHQAAEKALKAAQYATDAFKTNVHNLVQNSLMLDDSRLVTLSSQLEGCVGDSTRMRYPDRLDYPKIPKDVYTEEDAHQALEAATEILQIVRSRLS</sequence>
<evidence type="ECO:0000313" key="3">
    <source>
        <dbReference type="Proteomes" id="UP001159405"/>
    </source>
</evidence>
<evidence type="ECO:0000259" key="1">
    <source>
        <dbReference type="PROSITE" id="PS50910"/>
    </source>
</evidence>
<dbReference type="SMART" id="SM00748">
    <property type="entry name" value="HEPN"/>
    <property type="match status" value="1"/>
</dbReference>
<dbReference type="InterPro" id="IPR058210">
    <property type="entry name" value="SACS/Nov_dom"/>
</dbReference>
<evidence type="ECO:0000313" key="2">
    <source>
        <dbReference type="EMBL" id="CAH3144857.1"/>
    </source>
</evidence>
<dbReference type="SUPFAM" id="SSF46565">
    <property type="entry name" value="Chaperone J-domain"/>
    <property type="match status" value="1"/>
</dbReference>
<name>A0ABN8PJF2_9CNID</name>
<dbReference type="Pfam" id="PF05168">
    <property type="entry name" value="HEPN"/>
    <property type="match status" value="1"/>
</dbReference>
<dbReference type="InterPro" id="IPR052972">
    <property type="entry name" value="Sacsin_chaperone_reg"/>
</dbReference>
<dbReference type="PROSITE" id="PS50910">
    <property type="entry name" value="HEPN"/>
    <property type="match status" value="1"/>
</dbReference>
<dbReference type="InterPro" id="IPR007842">
    <property type="entry name" value="HEPN_dom"/>
</dbReference>
<feature type="domain" description="HEPN" evidence="1">
    <location>
        <begin position="5707"/>
        <end position="5818"/>
    </location>
</feature>
<comment type="caution">
    <text evidence="2">The sequence shown here is derived from an EMBL/GenBank/DDBJ whole genome shotgun (WGS) entry which is preliminary data.</text>
</comment>
<dbReference type="PANTHER" id="PTHR15600">
    <property type="entry name" value="SACSIN"/>
    <property type="match status" value="1"/>
</dbReference>
<dbReference type="Gene3D" id="1.10.287.110">
    <property type="entry name" value="DnaJ domain"/>
    <property type="match status" value="1"/>
</dbReference>
<feature type="non-terminal residue" evidence="2">
    <location>
        <position position="1"/>
    </location>
</feature>
<dbReference type="Pfam" id="PF25794">
    <property type="entry name" value="SACS"/>
    <property type="match status" value="5"/>
</dbReference>
<accession>A0ABN8PJF2</accession>
<dbReference type="InterPro" id="IPR036890">
    <property type="entry name" value="HATPase_C_sf"/>
</dbReference>
<dbReference type="Gene3D" id="1.20.120.330">
    <property type="entry name" value="Nucleotidyltransferases domain 2"/>
    <property type="match status" value="1"/>
</dbReference>